<feature type="disulfide bond" description="Essential for enzymatic activity" evidence="19">
    <location>
        <begin position="192"/>
        <end position="228"/>
    </location>
</feature>
<dbReference type="PANTHER" id="PTHR11371:SF29">
    <property type="entry name" value="DEOXYRIBONUCLEASE-1-LIKE 2"/>
    <property type="match status" value="1"/>
</dbReference>
<dbReference type="GO" id="GO:0005635">
    <property type="term" value="C:nuclear envelope"/>
    <property type="evidence" value="ECO:0007669"/>
    <property type="project" value="UniProtKB-SubCell"/>
</dbReference>
<evidence type="ECO:0000256" key="6">
    <source>
        <dbReference type="ARBA" id="ARBA00007359"/>
    </source>
</evidence>
<feature type="active site" evidence="18">
    <location>
        <position position="97"/>
    </location>
</feature>
<evidence type="ECO:0000256" key="4">
    <source>
        <dbReference type="ARBA" id="ARBA00004259"/>
    </source>
</evidence>
<evidence type="ECO:0000256" key="9">
    <source>
        <dbReference type="ARBA" id="ARBA00022759"/>
    </source>
</evidence>
<dbReference type="InParanoid" id="A0A6P7ISN1"/>
<dbReference type="Proteomes" id="UP000515145">
    <property type="component" value="Chromosome 8"/>
</dbReference>
<evidence type="ECO:0000313" key="23">
    <source>
        <dbReference type="RefSeq" id="XP_028268703.1"/>
    </source>
</evidence>
<dbReference type="GeneID" id="114440451"/>
<feature type="chain" id="PRO_5028214857" description="Deoxyribonuclease" evidence="20">
    <location>
        <begin position="21"/>
        <end position="284"/>
    </location>
</feature>
<dbReference type="PANTHER" id="PTHR11371">
    <property type="entry name" value="DEOXYRIBONUCLEASE"/>
    <property type="match status" value="1"/>
</dbReference>
<reference evidence="23" key="1">
    <citation type="submission" date="2025-08" db="UniProtKB">
        <authorList>
            <consortium name="RefSeq"/>
        </authorList>
    </citation>
    <scope>IDENTIFICATION</scope>
</reference>
<comment type="catalytic activity">
    <reaction evidence="1">
        <text>Endonucleolytic cleavage to 5'-phosphodinucleotide and 5'-phosphooligonucleotide end-products.</text>
        <dbReference type="EC" id="3.1.21.1"/>
    </reaction>
</comment>
<evidence type="ECO:0000256" key="11">
    <source>
        <dbReference type="ARBA" id="ARBA00022837"/>
    </source>
</evidence>
<dbReference type="GO" id="GO:0005576">
    <property type="term" value="C:extracellular region"/>
    <property type="evidence" value="ECO:0007669"/>
    <property type="project" value="UniProtKB-SubCell"/>
</dbReference>
<evidence type="ECO:0000256" key="13">
    <source>
        <dbReference type="ARBA" id="ARBA00023180"/>
    </source>
</evidence>
<dbReference type="GO" id="GO:0004530">
    <property type="term" value="F:deoxyribonuclease I activity"/>
    <property type="evidence" value="ECO:0007669"/>
    <property type="project" value="UniProtKB-EC"/>
</dbReference>
<protein>
    <recommendedName>
        <fullName evidence="17">Deoxyribonuclease</fullName>
    </recommendedName>
</protein>
<comment type="cofactor">
    <cofactor evidence="2">
        <name>Ca(2+)</name>
        <dbReference type="ChEBI" id="CHEBI:29108"/>
    </cofactor>
</comment>
<evidence type="ECO:0000256" key="8">
    <source>
        <dbReference type="ARBA" id="ARBA00022722"/>
    </source>
</evidence>
<evidence type="ECO:0000256" key="7">
    <source>
        <dbReference type="ARBA" id="ARBA00022525"/>
    </source>
</evidence>
<evidence type="ECO:0000256" key="18">
    <source>
        <dbReference type="PIRSR" id="PIRSR000988-1"/>
    </source>
</evidence>
<dbReference type="GO" id="GO:0003677">
    <property type="term" value="F:DNA binding"/>
    <property type="evidence" value="ECO:0007669"/>
    <property type="project" value="TreeGrafter"/>
</dbReference>
<accession>A0A6P7ISN1</accession>
<keyword evidence="8 17" id="KW-0540">Nuclease</keyword>
<keyword evidence="20" id="KW-0732">Signal</keyword>
<name>A0A6P7ISN1_9TELE</name>
<dbReference type="CDD" id="cd10282">
    <property type="entry name" value="DNase1"/>
    <property type="match status" value="1"/>
</dbReference>
<organism evidence="22 23">
    <name type="scientific">Parambassis ranga</name>
    <name type="common">Indian glassy fish</name>
    <dbReference type="NCBI Taxonomy" id="210632"/>
    <lineage>
        <taxon>Eukaryota</taxon>
        <taxon>Metazoa</taxon>
        <taxon>Chordata</taxon>
        <taxon>Craniata</taxon>
        <taxon>Vertebrata</taxon>
        <taxon>Euteleostomi</taxon>
        <taxon>Actinopterygii</taxon>
        <taxon>Neopterygii</taxon>
        <taxon>Teleostei</taxon>
        <taxon>Neoteleostei</taxon>
        <taxon>Acanthomorphata</taxon>
        <taxon>Ovalentaria</taxon>
        <taxon>Ambassidae</taxon>
        <taxon>Parambassis</taxon>
    </lineage>
</organism>
<evidence type="ECO:0000256" key="14">
    <source>
        <dbReference type="ARBA" id="ARBA00023242"/>
    </source>
</evidence>
<dbReference type="PRINTS" id="PR00130">
    <property type="entry name" value="DNASEI"/>
</dbReference>
<dbReference type="PROSITE" id="PS00918">
    <property type="entry name" value="DNASE_I_2"/>
    <property type="match status" value="1"/>
</dbReference>
<dbReference type="SMART" id="SM00476">
    <property type="entry name" value="DNaseIc"/>
    <property type="match status" value="1"/>
</dbReference>
<keyword evidence="13" id="KW-0325">Glycoprotein</keyword>
<keyword evidence="14" id="KW-0539">Nucleus</keyword>
<evidence type="ECO:0000256" key="3">
    <source>
        <dbReference type="ARBA" id="ARBA00001946"/>
    </source>
</evidence>
<dbReference type="InterPro" id="IPR016202">
    <property type="entry name" value="DNase_I"/>
</dbReference>
<keyword evidence="11" id="KW-0106">Calcium</keyword>
<proteinExistence type="inferred from homology"/>
<comment type="subcellular location">
    <subcellularLocation>
        <location evidence="4">Nucleus envelope</location>
    </subcellularLocation>
    <subcellularLocation>
        <location evidence="5">Secreted</location>
    </subcellularLocation>
    <subcellularLocation>
        <location evidence="16">Zymogen granule</location>
    </subcellularLocation>
</comment>
<evidence type="ECO:0000256" key="2">
    <source>
        <dbReference type="ARBA" id="ARBA00001913"/>
    </source>
</evidence>
<evidence type="ECO:0000256" key="12">
    <source>
        <dbReference type="ARBA" id="ARBA00023157"/>
    </source>
</evidence>
<evidence type="ECO:0000256" key="19">
    <source>
        <dbReference type="PIRSR" id="PIRSR000988-2"/>
    </source>
</evidence>
<dbReference type="InterPro" id="IPR005135">
    <property type="entry name" value="Endo/exonuclease/phosphatase"/>
</dbReference>
<keyword evidence="22" id="KW-1185">Reference proteome</keyword>
<feature type="signal peptide" evidence="20">
    <location>
        <begin position="1"/>
        <end position="20"/>
    </location>
</feature>
<dbReference type="InterPro" id="IPR033125">
    <property type="entry name" value="DNASE_I_2"/>
</dbReference>
<dbReference type="CTD" id="1773"/>
<keyword evidence="15" id="KW-0968">Cytoplasmic vesicle</keyword>
<keyword evidence="12 19" id="KW-1015">Disulfide bond</keyword>
<keyword evidence="10 17" id="KW-0378">Hydrolase</keyword>
<evidence type="ECO:0000256" key="5">
    <source>
        <dbReference type="ARBA" id="ARBA00004613"/>
    </source>
</evidence>
<evidence type="ECO:0000313" key="22">
    <source>
        <dbReference type="Proteomes" id="UP000515145"/>
    </source>
</evidence>
<feature type="domain" description="Endonuclease/exonuclease/phosphatase" evidence="21">
    <location>
        <begin position="25"/>
        <end position="270"/>
    </location>
</feature>
<dbReference type="OrthoDB" id="10061407at2759"/>
<dbReference type="AlphaFoldDB" id="A0A6P7ISN1"/>
<feature type="active site" evidence="18">
    <location>
        <position position="153"/>
    </location>
</feature>
<feature type="disulfide bond" evidence="19">
    <location>
        <begin position="120"/>
        <end position="123"/>
    </location>
</feature>
<evidence type="ECO:0000256" key="10">
    <source>
        <dbReference type="ARBA" id="ARBA00022801"/>
    </source>
</evidence>
<dbReference type="RefSeq" id="XP_028268703.1">
    <property type="nucleotide sequence ID" value="XM_028412902.1"/>
</dbReference>
<dbReference type="SUPFAM" id="SSF56219">
    <property type="entry name" value="DNase I-like"/>
    <property type="match status" value="1"/>
</dbReference>
<dbReference type="FunFam" id="3.60.10.10:FF:000035">
    <property type="entry name" value="Deoxyribonuclease"/>
    <property type="match status" value="1"/>
</dbReference>
<keyword evidence="9 17" id="KW-0255">Endonuclease</keyword>
<dbReference type="GO" id="GO:0042588">
    <property type="term" value="C:zymogen granule"/>
    <property type="evidence" value="ECO:0007669"/>
    <property type="project" value="UniProtKB-SubCell"/>
</dbReference>
<gene>
    <name evidence="23" type="primary">dnase1</name>
</gene>
<comment type="similarity">
    <text evidence="6 17">Belongs to the DNase I family.</text>
</comment>
<sequence>MHRSVCTLALLLAPLHLSTSLLLGAFNIKSFGDKKASNGTLMNIISTIVHRYDIILIQEVRDSDLSATKKLMEHVNKDSPQFGYIISEPLGRSYYKERYLFLYREQTVSVAKNYTYDDGCEACGTDTFSREPFVVMFSSKDTAVKNFTLIPQHTSPDFAVEEVAALYDVVTDVRTRWKTTDIVLLGDFNAGCKYVSGSDWQQIRLFTDKSFHWLIPDEADTTVTHTNCPYDRIVVTTDMMKGVEPGSAEVYDYMLDLGLSHSLALAVSDHYPVEVRLSGRAPAA</sequence>
<dbReference type="Gene3D" id="3.60.10.10">
    <property type="entry name" value="Endonuclease/exonuclease/phosphatase"/>
    <property type="match status" value="1"/>
</dbReference>
<evidence type="ECO:0000256" key="15">
    <source>
        <dbReference type="ARBA" id="ARBA00023329"/>
    </source>
</evidence>
<comment type="cofactor">
    <cofactor evidence="3">
        <name>Mg(2+)</name>
        <dbReference type="ChEBI" id="CHEBI:18420"/>
    </cofactor>
</comment>
<evidence type="ECO:0000256" key="20">
    <source>
        <dbReference type="SAM" id="SignalP"/>
    </source>
</evidence>
<dbReference type="InterPro" id="IPR036691">
    <property type="entry name" value="Endo/exonu/phosph_ase_sf"/>
</dbReference>
<keyword evidence="7" id="KW-0964">Secreted</keyword>
<dbReference type="FunCoup" id="A0A6P7ISN1">
    <property type="interactions" value="667"/>
</dbReference>
<dbReference type="GO" id="GO:0006308">
    <property type="term" value="P:DNA catabolic process"/>
    <property type="evidence" value="ECO:0007669"/>
    <property type="project" value="InterPro"/>
</dbReference>
<evidence type="ECO:0000256" key="17">
    <source>
        <dbReference type="PIRNR" id="PIRNR000988"/>
    </source>
</evidence>
<dbReference type="Pfam" id="PF03372">
    <property type="entry name" value="Exo_endo_phos"/>
    <property type="match status" value="1"/>
</dbReference>
<dbReference type="PIRSF" id="PIRSF000988">
    <property type="entry name" value="DNase_I_euk"/>
    <property type="match status" value="1"/>
</dbReference>
<evidence type="ECO:0000256" key="16">
    <source>
        <dbReference type="ARBA" id="ARBA00024324"/>
    </source>
</evidence>
<evidence type="ECO:0000256" key="1">
    <source>
        <dbReference type="ARBA" id="ARBA00000688"/>
    </source>
</evidence>
<evidence type="ECO:0000259" key="21">
    <source>
        <dbReference type="Pfam" id="PF03372"/>
    </source>
</evidence>